<dbReference type="RefSeq" id="WP_194848027.1">
    <property type="nucleotide sequence ID" value="NZ_JAAEJV010000036.1"/>
</dbReference>
<reference evidence="1 2" key="1">
    <citation type="submission" date="2020-01" db="EMBL/GenBank/DDBJ databases">
        <title>Draft genome sequence of Cand. Neptunochlamydia vexilliferae K9.</title>
        <authorList>
            <person name="Schulz F."/>
            <person name="Koestlbacher S."/>
            <person name="Wascher F."/>
            <person name="Pizzetti I."/>
            <person name="Horn M."/>
        </authorList>
    </citation>
    <scope>NUCLEOTIDE SEQUENCE [LARGE SCALE GENOMIC DNA]</scope>
    <source>
        <strain evidence="1 2">K9</strain>
    </source>
</reference>
<protein>
    <recommendedName>
        <fullName evidence="3">Nucleotidyl transferase AbiEii/AbiGii toxin family protein</fullName>
    </recommendedName>
</protein>
<proteinExistence type="predicted"/>
<name>A0ABS0B1X7_9BACT</name>
<comment type="caution">
    <text evidence="1">The sequence shown here is derived from an EMBL/GenBank/DDBJ whole genome shotgun (WGS) entry which is preliminary data.</text>
</comment>
<gene>
    <name evidence="1" type="ORF">NEPTK9_001237</name>
</gene>
<evidence type="ECO:0000313" key="1">
    <source>
        <dbReference type="EMBL" id="MBF5059721.1"/>
    </source>
</evidence>
<keyword evidence="2" id="KW-1185">Reference proteome</keyword>
<evidence type="ECO:0008006" key="3">
    <source>
        <dbReference type="Google" id="ProtNLM"/>
    </source>
</evidence>
<organism evidence="1 2">
    <name type="scientific">Candidatus Neptunichlamydia vexilliferae</name>
    <dbReference type="NCBI Taxonomy" id="1651774"/>
    <lineage>
        <taxon>Bacteria</taxon>
        <taxon>Pseudomonadati</taxon>
        <taxon>Chlamydiota</taxon>
        <taxon>Chlamydiia</taxon>
        <taxon>Parachlamydiales</taxon>
        <taxon>Simkaniaceae</taxon>
        <taxon>Candidatus Neptunichlamydia</taxon>
    </lineage>
</organism>
<accession>A0ABS0B1X7</accession>
<evidence type="ECO:0000313" key="2">
    <source>
        <dbReference type="Proteomes" id="UP001194714"/>
    </source>
</evidence>
<dbReference type="Proteomes" id="UP001194714">
    <property type="component" value="Unassembled WGS sequence"/>
</dbReference>
<dbReference type="EMBL" id="JAAEJV010000036">
    <property type="protein sequence ID" value="MBF5059721.1"/>
    <property type="molecule type" value="Genomic_DNA"/>
</dbReference>
<dbReference type="InterPro" id="IPR014942">
    <property type="entry name" value="AbiEii"/>
</dbReference>
<sequence length="254" mass="28651">MDLQRIRRKVAFERFLARLFATKPSPWVLKGGYALEVRFEISRATKDLDLGTRLKVMGSIEQKKETLLKELQRCAVLELDDHFTFQIGSPVKLIESAPGGGFRFSIRSIVAGRLFVAFALDVGMGDALTPPTEEIKGDNLLELYGISPAHFEAISLEQQFAEKIHAMTVKRGNRENSRVKDLVDVVLLIESGLNRKQVRQCLENTFQCREKLPVPSSAPTPPDSWQETFERLAADCGLDYGFKKACNILSSYWQ</sequence>
<dbReference type="Pfam" id="PF08843">
    <property type="entry name" value="AbiEii"/>
    <property type="match status" value="1"/>
</dbReference>